<dbReference type="PROSITE" id="PS50157">
    <property type="entry name" value="ZINC_FINGER_C2H2_2"/>
    <property type="match status" value="1"/>
</dbReference>
<dbReference type="CDD" id="cd12148">
    <property type="entry name" value="fungal_TF_MHR"/>
    <property type="match status" value="1"/>
</dbReference>
<keyword evidence="6" id="KW-0539">Nucleus</keyword>
<organism evidence="10 11">
    <name type="scientific">Rhizodiscina lignyota</name>
    <dbReference type="NCBI Taxonomy" id="1504668"/>
    <lineage>
        <taxon>Eukaryota</taxon>
        <taxon>Fungi</taxon>
        <taxon>Dikarya</taxon>
        <taxon>Ascomycota</taxon>
        <taxon>Pezizomycotina</taxon>
        <taxon>Dothideomycetes</taxon>
        <taxon>Pleosporomycetidae</taxon>
        <taxon>Aulographales</taxon>
        <taxon>Rhizodiscinaceae</taxon>
        <taxon>Rhizodiscina</taxon>
    </lineage>
</organism>
<sequence length="985" mass="107699">MRSSAPGAVGARNDQPQPGELADASISSRRPTSRAADTSSHPQQQQQQQTLSAPPGDASAASSSRTPSSRRTGRMQQRSQNQSDQMAPRSITYTRTGRISKAKKGVKGAHVCACGKTYSRAEHLRRHQQNHGEILYCKYPDCDKTFHRQDLLRRHEEKHMHGDAMQVSESRSPSISYTTATEIEPLHGTTGVSHANTPGYSPAPTQTTSISQPPTPYDPSGIMSAPRYTVSQFNQFRSISQSFSGPFLSPDANVTKERRAVGLGVQPAALQIPSQGGVEATPVSFQEVLSAGSHYSTSSDYPQWPAYAPQYMAHPSIQDLYPQRPSPIVTSQEQWPSQHAQSMMSPVSATTAPQPAFWYQDKTFSTPLNTTLDLSYPLELQTLLPTVTDTVSPYVPYATTDWDQASVQSITPIGVKAESSSPIAVLDSQPLSASLNHHAKQSYIDAYWEYFHPLFPILHKPTMEQQRQSHQQQSGSNLLLRAALVMCGATFTREESRWWDGKLLLRKCLQYMTQEHIVANDIASMQALFLIEAYTQFHSQRAPPQLSDQFFSIVHQLQHDPDTHTAATKPNRLASPYLDDQLNQQWNSWIRAHSKQRLLLACNILMTQTALYLTHHANTARLSWQDLHLPVSNPLWDSGNAAHWRALLPHEPHSTPVADTLATLHAVQYYPYDHFQSAILIAAHATLRPADPTTAQALTYAVSHAPATQLHLQATLMASCSPLRALLAVAGESWTPAGGRLATHARTAAVELGHMKSALRNWINQGFAFGGAGPTSAGRRTSVTSDPGSISAPVHRAVQHALTVIRLAAQLEDEGRSLPFAGEMPLFAATLVLWAVGFEAMRRGVNPQYGAMTPPLTTSSDTSTAAARQGVALFLANVDAGLTERLWNSTDINGALQWRQGVDATMRWARLRIAGSNNAVAAAAAESAAAAAARPRSQSLPQLQSQTQSQMTVQGQSQAQWGELAAGAVNVLRRVESRGWAGMWF</sequence>
<dbReference type="InterPro" id="IPR051059">
    <property type="entry name" value="VerF-like"/>
</dbReference>
<evidence type="ECO:0000313" key="10">
    <source>
        <dbReference type="EMBL" id="KAF2093670.1"/>
    </source>
</evidence>
<dbReference type="GO" id="GO:0000978">
    <property type="term" value="F:RNA polymerase II cis-regulatory region sequence-specific DNA binding"/>
    <property type="evidence" value="ECO:0007669"/>
    <property type="project" value="InterPro"/>
</dbReference>
<keyword evidence="2" id="KW-0479">Metal-binding</keyword>
<dbReference type="Pfam" id="PF00096">
    <property type="entry name" value="zf-C2H2"/>
    <property type="match status" value="2"/>
</dbReference>
<dbReference type="GO" id="GO:0005634">
    <property type="term" value="C:nucleus"/>
    <property type="evidence" value="ECO:0007669"/>
    <property type="project" value="UniProtKB-SubCell"/>
</dbReference>
<evidence type="ECO:0000256" key="1">
    <source>
        <dbReference type="ARBA" id="ARBA00004123"/>
    </source>
</evidence>
<evidence type="ECO:0000256" key="3">
    <source>
        <dbReference type="ARBA" id="ARBA00022737"/>
    </source>
</evidence>
<evidence type="ECO:0000256" key="6">
    <source>
        <dbReference type="ARBA" id="ARBA00023242"/>
    </source>
</evidence>
<keyword evidence="11" id="KW-1185">Reference proteome</keyword>
<feature type="region of interest" description="Disordered" evidence="8">
    <location>
        <begin position="1"/>
        <end position="104"/>
    </location>
</feature>
<evidence type="ECO:0000256" key="7">
    <source>
        <dbReference type="PROSITE-ProRule" id="PRU00042"/>
    </source>
</evidence>
<reference evidence="10" key="1">
    <citation type="journal article" date="2020" name="Stud. Mycol.">
        <title>101 Dothideomycetes genomes: a test case for predicting lifestyles and emergence of pathogens.</title>
        <authorList>
            <person name="Haridas S."/>
            <person name="Albert R."/>
            <person name="Binder M."/>
            <person name="Bloem J."/>
            <person name="Labutti K."/>
            <person name="Salamov A."/>
            <person name="Andreopoulos B."/>
            <person name="Baker S."/>
            <person name="Barry K."/>
            <person name="Bills G."/>
            <person name="Bluhm B."/>
            <person name="Cannon C."/>
            <person name="Castanera R."/>
            <person name="Culley D."/>
            <person name="Daum C."/>
            <person name="Ezra D."/>
            <person name="Gonzalez J."/>
            <person name="Henrissat B."/>
            <person name="Kuo A."/>
            <person name="Liang C."/>
            <person name="Lipzen A."/>
            <person name="Lutzoni F."/>
            <person name="Magnuson J."/>
            <person name="Mondo S."/>
            <person name="Nolan M."/>
            <person name="Ohm R."/>
            <person name="Pangilinan J."/>
            <person name="Park H.-J."/>
            <person name="Ramirez L."/>
            <person name="Alfaro M."/>
            <person name="Sun H."/>
            <person name="Tritt A."/>
            <person name="Yoshinaga Y."/>
            <person name="Zwiers L.-H."/>
            <person name="Turgeon B."/>
            <person name="Goodwin S."/>
            <person name="Spatafora J."/>
            <person name="Crous P."/>
            <person name="Grigoriev I."/>
        </authorList>
    </citation>
    <scope>NUCLEOTIDE SEQUENCE</scope>
    <source>
        <strain evidence="10">CBS 133067</strain>
    </source>
</reference>
<dbReference type="PANTHER" id="PTHR40626:SF11">
    <property type="entry name" value="ZINC FINGER PROTEIN YPR022C"/>
    <property type="match status" value="1"/>
</dbReference>
<feature type="domain" description="C2H2-type" evidence="9">
    <location>
        <begin position="135"/>
        <end position="164"/>
    </location>
</feature>
<dbReference type="Pfam" id="PF04082">
    <property type="entry name" value="Fungal_trans"/>
    <property type="match status" value="1"/>
</dbReference>
<gene>
    <name evidence="10" type="ORF">NA57DRAFT_81172</name>
</gene>
<proteinExistence type="predicted"/>
<dbReference type="GO" id="GO:0000785">
    <property type="term" value="C:chromatin"/>
    <property type="evidence" value="ECO:0007669"/>
    <property type="project" value="TreeGrafter"/>
</dbReference>
<comment type="subcellular location">
    <subcellularLocation>
        <location evidence="1">Nucleus</location>
    </subcellularLocation>
</comment>
<feature type="compositionally biased region" description="Polar residues" evidence="8">
    <location>
        <begin position="25"/>
        <end position="42"/>
    </location>
</feature>
<dbReference type="EMBL" id="ML978137">
    <property type="protein sequence ID" value="KAF2093670.1"/>
    <property type="molecule type" value="Genomic_DNA"/>
</dbReference>
<dbReference type="SUPFAM" id="SSF57667">
    <property type="entry name" value="beta-beta-alpha zinc fingers"/>
    <property type="match status" value="1"/>
</dbReference>
<keyword evidence="4 7" id="KW-0863">Zinc-finger</keyword>
<accession>A0A9P4M1N8</accession>
<feature type="compositionally biased region" description="Polar residues" evidence="8">
    <location>
        <begin position="74"/>
        <end position="97"/>
    </location>
</feature>
<feature type="compositionally biased region" description="Low complexity" evidence="8">
    <location>
        <begin position="58"/>
        <end position="70"/>
    </location>
</feature>
<evidence type="ECO:0000256" key="4">
    <source>
        <dbReference type="ARBA" id="ARBA00022771"/>
    </source>
</evidence>
<dbReference type="SMART" id="SM00355">
    <property type="entry name" value="ZnF_C2H2"/>
    <property type="match status" value="2"/>
</dbReference>
<dbReference type="GO" id="GO:0008270">
    <property type="term" value="F:zinc ion binding"/>
    <property type="evidence" value="ECO:0007669"/>
    <property type="project" value="UniProtKB-KW"/>
</dbReference>
<evidence type="ECO:0000259" key="9">
    <source>
        <dbReference type="PROSITE" id="PS50157"/>
    </source>
</evidence>
<dbReference type="AlphaFoldDB" id="A0A9P4M1N8"/>
<protein>
    <recommendedName>
        <fullName evidence="9">C2H2-type domain-containing protein</fullName>
    </recommendedName>
</protein>
<evidence type="ECO:0000256" key="2">
    <source>
        <dbReference type="ARBA" id="ARBA00022723"/>
    </source>
</evidence>
<dbReference type="PROSITE" id="PS00028">
    <property type="entry name" value="ZINC_FINGER_C2H2_1"/>
    <property type="match status" value="1"/>
</dbReference>
<dbReference type="PANTHER" id="PTHR40626">
    <property type="entry name" value="MIP31509P"/>
    <property type="match status" value="1"/>
</dbReference>
<dbReference type="Gene3D" id="3.30.160.60">
    <property type="entry name" value="Classic Zinc Finger"/>
    <property type="match status" value="1"/>
</dbReference>
<dbReference type="OrthoDB" id="6077919at2759"/>
<evidence type="ECO:0000256" key="5">
    <source>
        <dbReference type="ARBA" id="ARBA00022833"/>
    </source>
</evidence>
<keyword evidence="5" id="KW-0862">Zinc</keyword>
<evidence type="ECO:0000313" key="11">
    <source>
        <dbReference type="Proteomes" id="UP000799772"/>
    </source>
</evidence>
<dbReference type="InterPro" id="IPR007219">
    <property type="entry name" value="XnlR_reg_dom"/>
</dbReference>
<dbReference type="GO" id="GO:0000981">
    <property type="term" value="F:DNA-binding transcription factor activity, RNA polymerase II-specific"/>
    <property type="evidence" value="ECO:0007669"/>
    <property type="project" value="InterPro"/>
</dbReference>
<dbReference type="Proteomes" id="UP000799772">
    <property type="component" value="Unassembled WGS sequence"/>
</dbReference>
<dbReference type="GO" id="GO:0006351">
    <property type="term" value="P:DNA-templated transcription"/>
    <property type="evidence" value="ECO:0007669"/>
    <property type="project" value="InterPro"/>
</dbReference>
<comment type="caution">
    <text evidence="10">The sequence shown here is derived from an EMBL/GenBank/DDBJ whole genome shotgun (WGS) entry which is preliminary data.</text>
</comment>
<dbReference type="InterPro" id="IPR036236">
    <property type="entry name" value="Znf_C2H2_sf"/>
</dbReference>
<dbReference type="InterPro" id="IPR013087">
    <property type="entry name" value="Znf_C2H2_type"/>
</dbReference>
<keyword evidence="3" id="KW-0677">Repeat</keyword>
<evidence type="ECO:0000256" key="8">
    <source>
        <dbReference type="SAM" id="MobiDB-lite"/>
    </source>
</evidence>
<name>A0A9P4M1N8_9PEZI</name>